<feature type="transmembrane region" description="Helical" evidence="12">
    <location>
        <begin position="100"/>
        <end position="119"/>
    </location>
</feature>
<evidence type="ECO:0000256" key="2">
    <source>
        <dbReference type="ARBA" id="ARBA00007362"/>
    </source>
</evidence>
<dbReference type="RefSeq" id="WP_020961279.1">
    <property type="nucleotide sequence ID" value="NC_022080.4"/>
</dbReference>
<dbReference type="Pfam" id="PF00892">
    <property type="entry name" value="EamA"/>
    <property type="match status" value="1"/>
</dbReference>
<evidence type="ECO:0000256" key="7">
    <source>
        <dbReference type="ARBA" id="ARBA00022692"/>
    </source>
</evidence>
<reference evidence="14 15" key="1">
    <citation type="journal article" date="2014" name="Genome Announc.">
        <title>Complete Genome Sequence of the Thermophilic Polychlorinated Biphenyl Degrader Geobacillus sp. Strain JF8 (NBRC 109937).</title>
        <authorList>
            <person name="Shintani M."/>
            <person name="Ohtsubo Y."/>
            <person name="Fukuda K."/>
            <person name="Hosoyama A."/>
            <person name="Ohji S."/>
            <person name="Yamazoe A."/>
            <person name="Fujita N."/>
            <person name="Nagata Y."/>
            <person name="Tsuda M."/>
            <person name="Hatta T."/>
            <person name="Kimbara K."/>
        </authorList>
    </citation>
    <scope>NUCLEOTIDE SEQUENCE [LARGE SCALE GENOMIC DNA]</scope>
    <source>
        <strain evidence="14 15">JF8</strain>
    </source>
</reference>
<dbReference type="HOGENOM" id="CLU_131462_0_0_9"/>
<keyword evidence="9 12" id="KW-1133">Transmembrane helix</keyword>
<evidence type="ECO:0000256" key="6">
    <source>
        <dbReference type="ARBA" id="ARBA00022556"/>
    </source>
</evidence>
<keyword evidence="5" id="KW-0997">Cell inner membrane</keyword>
<dbReference type="Proteomes" id="UP000015500">
    <property type="component" value="Chromosome"/>
</dbReference>
<comment type="similarity">
    <text evidence="2">Belongs to the EamA transporter family.</text>
</comment>
<name>S5Z359_GEOG3</name>
<keyword evidence="8" id="KW-0448">Lipopolysaccharide biosynthesis</keyword>
<dbReference type="InterPro" id="IPR000390">
    <property type="entry name" value="Small_drug/metabolite_transptr"/>
</dbReference>
<dbReference type="AlphaFoldDB" id="S5Z359"/>
<dbReference type="PANTHER" id="PTHR30561:SF9">
    <property type="entry name" value="4-AMINO-4-DEOXY-L-ARABINOSE-PHOSPHOUNDECAPRENOL FLIPPASE SUBUNIT ARNF-RELATED"/>
    <property type="match status" value="1"/>
</dbReference>
<keyword evidence="7 12" id="KW-0812">Transmembrane</keyword>
<keyword evidence="11 12" id="KW-0472">Membrane</keyword>
<proteinExistence type="inferred from homology"/>
<feature type="transmembrane region" description="Helical" evidence="12">
    <location>
        <begin position="73"/>
        <end position="93"/>
    </location>
</feature>
<dbReference type="Gene3D" id="1.10.3730.20">
    <property type="match status" value="1"/>
</dbReference>
<dbReference type="PANTHER" id="PTHR30561">
    <property type="entry name" value="SMR FAMILY PROTON-DEPENDENT DRUG EFFLUX TRANSPORTER SUGE"/>
    <property type="match status" value="1"/>
</dbReference>
<dbReference type="GO" id="GO:0005886">
    <property type="term" value="C:plasma membrane"/>
    <property type="evidence" value="ECO:0007669"/>
    <property type="project" value="UniProtKB-SubCell"/>
</dbReference>
<evidence type="ECO:0000256" key="9">
    <source>
        <dbReference type="ARBA" id="ARBA00022989"/>
    </source>
</evidence>
<keyword evidence="15" id="KW-1185">Reference proteome</keyword>
<evidence type="ECO:0000256" key="8">
    <source>
        <dbReference type="ARBA" id="ARBA00022985"/>
    </source>
</evidence>
<dbReference type="InterPro" id="IPR000620">
    <property type="entry name" value="EamA_dom"/>
</dbReference>
<keyword evidence="3" id="KW-1003">Cell membrane</keyword>
<dbReference type="OrthoDB" id="513492at2"/>
<dbReference type="GO" id="GO:0022857">
    <property type="term" value="F:transmembrane transporter activity"/>
    <property type="evidence" value="ECO:0007669"/>
    <property type="project" value="InterPro"/>
</dbReference>
<evidence type="ECO:0000256" key="11">
    <source>
        <dbReference type="ARBA" id="ARBA00023136"/>
    </source>
</evidence>
<protein>
    <recommendedName>
        <fullName evidence="13">EamA domain-containing protein</fullName>
    </recommendedName>
</protein>
<comment type="subcellular location">
    <subcellularLocation>
        <location evidence="1">Cell membrane</location>
        <topology evidence="1">Multi-pass membrane protein</topology>
    </subcellularLocation>
</comment>
<evidence type="ECO:0000313" key="15">
    <source>
        <dbReference type="Proteomes" id="UP000015500"/>
    </source>
</evidence>
<feature type="transmembrane region" description="Helical" evidence="12">
    <location>
        <begin position="44"/>
        <end position="67"/>
    </location>
</feature>
<feature type="domain" description="EamA" evidence="13">
    <location>
        <begin position="47"/>
        <end position="115"/>
    </location>
</feature>
<dbReference type="EMBL" id="CP006254">
    <property type="protein sequence ID" value="AGT33494.1"/>
    <property type="molecule type" value="Genomic_DNA"/>
</dbReference>
<organism evidence="14 15">
    <name type="scientific">Geobacillus genomosp. 3</name>
    <dbReference type="NCBI Taxonomy" id="1921421"/>
    <lineage>
        <taxon>Bacteria</taxon>
        <taxon>Bacillati</taxon>
        <taxon>Bacillota</taxon>
        <taxon>Bacilli</taxon>
        <taxon>Bacillales</taxon>
        <taxon>Anoxybacillaceae</taxon>
        <taxon>Geobacillus</taxon>
    </lineage>
</organism>
<sequence length="120" mass="13121">MNASSWLWIGLNTVLLVTGQFLWKYGMMHRSFEPDVLSIIKLLLSPWILLGLIIYGAATVVWLFILSRVPLSIAYPLQSTAYVLAVVGAYVLFGEPLSWVKIAGVILIMLGVSLIGVSAA</sequence>
<evidence type="ECO:0000259" key="13">
    <source>
        <dbReference type="Pfam" id="PF00892"/>
    </source>
</evidence>
<evidence type="ECO:0000256" key="1">
    <source>
        <dbReference type="ARBA" id="ARBA00004651"/>
    </source>
</evidence>
<evidence type="ECO:0000313" key="14">
    <source>
        <dbReference type="EMBL" id="AGT33494.1"/>
    </source>
</evidence>
<evidence type="ECO:0000256" key="3">
    <source>
        <dbReference type="ARBA" id="ARBA00022475"/>
    </source>
</evidence>
<keyword evidence="6" id="KW-0441">Lipid A biosynthesis</keyword>
<dbReference type="KEGG" id="gjf:M493_16400"/>
<dbReference type="STRING" id="1921421.M493_16400"/>
<gene>
    <name evidence="14" type="ORF">M493_16400</name>
</gene>
<keyword evidence="4" id="KW-0444">Lipid biosynthesis</keyword>
<dbReference type="InterPro" id="IPR037185">
    <property type="entry name" value="EmrE-like"/>
</dbReference>
<keyword evidence="10" id="KW-0443">Lipid metabolism</keyword>
<feature type="transmembrane region" description="Helical" evidence="12">
    <location>
        <begin position="6"/>
        <end position="23"/>
    </location>
</feature>
<accession>S5Z359</accession>
<dbReference type="GO" id="GO:0009103">
    <property type="term" value="P:lipopolysaccharide biosynthetic process"/>
    <property type="evidence" value="ECO:0007669"/>
    <property type="project" value="UniProtKB-KW"/>
</dbReference>
<evidence type="ECO:0000256" key="12">
    <source>
        <dbReference type="SAM" id="Phobius"/>
    </source>
</evidence>
<dbReference type="PATRIC" id="fig|1345697.3.peg.3226"/>
<evidence type="ECO:0000256" key="5">
    <source>
        <dbReference type="ARBA" id="ARBA00022519"/>
    </source>
</evidence>
<evidence type="ECO:0000256" key="4">
    <source>
        <dbReference type="ARBA" id="ARBA00022516"/>
    </source>
</evidence>
<evidence type="ECO:0000256" key="10">
    <source>
        <dbReference type="ARBA" id="ARBA00023098"/>
    </source>
</evidence>
<dbReference type="SUPFAM" id="SSF103481">
    <property type="entry name" value="Multidrug resistance efflux transporter EmrE"/>
    <property type="match status" value="1"/>
</dbReference>